<protein>
    <submittedName>
        <fullName evidence="4">Class F sortase</fullName>
    </submittedName>
</protein>
<dbReference type="Gene3D" id="2.40.260.10">
    <property type="entry name" value="Sortase"/>
    <property type="match status" value="1"/>
</dbReference>
<dbReference type="Proteomes" id="UP001081071">
    <property type="component" value="Unassembled WGS sequence"/>
</dbReference>
<keyword evidence="3" id="KW-0732">Signal</keyword>
<evidence type="ECO:0000313" key="5">
    <source>
        <dbReference type="Proteomes" id="UP001081071"/>
    </source>
</evidence>
<gene>
    <name evidence="4" type="ORF">O4220_18910</name>
</gene>
<keyword evidence="5" id="KW-1185">Reference proteome</keyword>
<organism evidence="4 5">
    <name type="scientific">Rhodococcus ruber</name>
    <dbReference type="NCBI Taxonomy" id="1830"/>
    <lineage>
        <taxon>Bacteria</taxon>
        <taxon>Bacillati</taxon>
        <taxon>Actinomycetota</taxon>
        <taxon>Actinomycetes</taxon>
        <taxon>Mycobacteriales</taxon>
        <taxon>Nocardiaceae</taxon>
        <taxon>Rhodococcus</taxon>
    </lineage>
</organism>
<keyword evidence="1" id="KW-0378">Hydrolase</keyword>
<feature type="chain" id="PRO_5047491171" evidence="3">
    <location>
        <begin position="25"/>
        <end position="195"/>
    </location>
</feature>
<feature type="signal peptide" evidence="3">
    <location>
        <begin position="1"/>
        <end position="24"/>
    </location>
</feature>
<name>A0ABT4MHX6_9NOCA</name>
<reference evidence="4" key="1">
    <citation type="submission" date="2022-12" db="EMBL/GenBank/DDBJ databases">
        <authorList>
            <person name="Krivoruchko A.V."/>
            <person name="Elkin A."/>
        </authorList>
    </citation>
    <scope>NUCLEOTIDE SEQUENCE</scope>
    <source>
        <strain evidence="4">IEGM 1391</strain>
    </source>
</reference>
<accession>A0ABT4MHX6</accession>
<dbReference type="SUPFAM" id="SSF63817">
    <property type="entry name" value="Sortase"/>
    <property type="match status" value="1"/>
</dbReference>
<dbReference type="InterPro" id="IPR005754">
    <property type="entry name" value="Sortase"/>
</dbReference>
<comment type="caution">
    <text evidence="4">The sequence shown here is derived from an EMBL/GenBank/DDBJ whole genome shotgun (WGS) entry which is preliminary data.</text>
</comment>
<evidence type="ECO:0000256" key="1">
    <source>
        <dbReference type="ARBA" id="ARBA00022801"/>
    </source>
</evidence>
<dbReference type="InterPro" id="IPR023365">
    <property type="entry name" value="Sortase_dom-sf"/>
</dbReference>
<proteinExistence type="predicted"/>
<dbReference type="RefSeq" id="WP_269607028.1">
    <property type="nucleotide sequence ID" value="NZ_JAPWIJ010000008.1"/>
</dbReference>
<evidence type="ECO:0000256" key="3">
    <source>
        <dbReference type="SAM" id="SignalP"/>
    </source>
</evidence>
<evidence type="ECO:0000313" key="4">
    <source>
        <dbReference type="EMBL" id="MCZ4520582.1"/>
    </source>
</evidence>
<dbReference type="Pfam" id="PF04203">
    <property type="entry name" value="Sortase"/>
    <property type="match status" value="1"/>
</dbReference>
<sequence length="195" mass="19916">MALTAVVATAVVATGCTAASPPLAEVPAVAAAPSWSTAPEPDPTSDDVGQAPTRLSAPTIDLDEPLIGLGLTEDGQMQVPSDYDDVGWFTGGGRPGAIGSPTVLAGHVDSTTGPAVFDRLSELRPGDVVTVADATGGRADYRIDRIGDYGKAEFPTAVVFGAVPADEIRLITCSGDFDAAVGSYERNLVLYGVRI</sequence>
<dbReference type="CDD" id="cd05829">
    <property type="entry name" value="Sortase_F"/>
    <property type="match status" value="1"/>
</dbReference>
<evidence type="ECO:0000256" key="2">
    <source>
        <dbReference type="SAM" id="MobiDB-lite"/>
    </source>
</evidence>
<feature type="region of interest" description="Disordered" evidence="2">
    <location>
        <begin position="32"/>
        <end position="55"/>
    </location>
</feature>
<dbReference type="InterPro" id="IPR042001">
    <property type="entry name" value="Sortase_F"/>
</dbReference>
<dbReference type="EMBL" id="JAPWIJ010000008">
    <property type="protein sequence ID" value="MCZ4520582.1"/>
    <property type="molecule type" value="Genomic_DNA"/>
</dbReference>